<protein>
    <submittedName>
        <fullName evidence="1">Reverse transcriptase</fullName>
    </submittedName>
</protein>
<evidence type="ECO:0000313" key="1">
    <source>
        <dbReference type="EMBL" id="KAA3468761.1"/>
    </source>
</evidence>
<reference evidence="2" key="1">
    <citation type="journal article" date="2019" name="Plant Biotechnol. J.">
        <title>Genome sequencing of the Australian wild diploid species Gossypium australe highlights disease resistance and delayed gland morphogenesis.</title>
        <authorList>
            <person name="Cai Y."/>
            <person name="Cai X."/>
            <person name="Wang Q."/>
            <person name="Wang P."/>
            <person name="Zhang Y."/>
            <person name="Cai C."/>
            <person name="Xu Y."/>
            <person name="Wang K."/>
            <person name="Zhou Z."/>
            <person name="Wang C."/>
            <person name="Geng S."/>
            <person name="Li B."/>
            <person name="Dong Q."/>
            <person name="Hou Y."/>
            <person name="Wang H."/>
            <person name="Ai P."/>
            <person name="Liu Z."/>
            <person name="Yi F."/>
            <person name="Sun M."/>
            <person name="An G."/>
            <person name="Cheng J."/>
            <person name="Zhang Y."/>
            <person name="Shi Q."/>
            <person name="Xie Y."/>
            <person name="Shi X."/>
            <person name="Chang Y."/>
            <person name="Huang F."/>
            <person name="Chen Y."/>
            <person name="Hong S."/>
            <person name="Mi L."/>
            <person name="Sun Q."/>
            <person name="Zhang L."/>
            <person name="Zhou B."/>
            <person name="Peng R."/>
            <person name="Zhang X."/>
            <person name="Liu F."/>
        </authorList>
    </citation>
    <scope>NUCLEOTIDE SEQUENCE [LARGE SCALE GENOMIC DNA]</scope>
    <source>
        <strain evidence="2">cv. PA1801</strain>
    </source>
</reference>
<keyword evidence="1" id="KW-0548">Nucleotidyltransferase</keyword>
<sequence length="212" mass="23528">MNKGYDRVEWGFLEGMMEKMGLATEWISLVMHCITSVSYTVSVNGFSSERFSPKGDCVKGFSALLDSAIQMGNLKGVKVCRGSPTATHLFFADDNIVFGDANEIGGLVLLDILRQYETVLGQKINLDKSQIFFSSNVSNNYCNQLVQMLRNENKNSELGARLLSQGGKEVFIKAVLQAIPTYSMSCFLLPKTLCTKLESIMSRFFVAKKLDS</sequence>
<dbReference type="GO" id="GO:0003964">
    <property type="term" value="F:RNA-directed DNA polymerase activity"/>
    <property type="evidence" value="ECO:0007669"/>
    <property type="project" value="UniProtKB-KW"/>
</dbReference>
<dbReference type="PANTHER" id="PTHR33116">
    <property type="entry name" value="REVERSE TRANSCRIPTASE ZINC-BINDING DOMAIN-CONTAINING PROTEIN-RELATED-RELATED"/>
    <property type="match status" value="1"/>
</dbReference>
<dbReference type="PANTHER" id="PTHR33116:SF86">
    <property type="entry name" value="REVERSE TRANSCRIPTASE DOMAIN-CONTAINING PROTEIN"/>
    <property type="match status" value="1"/>
</dbReference>
<accession>A0A5B6VI80</accession>
<dbReference type="Proteomes" id="UP000325315">
    <property type="component" value="Unassembled WGS sequence"/>
</dbReference>
<gene>
    <name evidence="1" type="ORF">EPI10_014621</name>
</gene>
<evidence type="ECO:0000313" key="2">
    <source>
        <dbReference type="Proteomes" id="UP000325315"/>
    </source>
</evidence>
<dbReference type="AlphaFoldDB" id="A0A5B6VI80"/>
<comment type="caution">
    <text evidence="1">The sequence shown here is derived from an EMBL/GenBank/DDBJ whole genome shotgun (WGS) entry which is preliminary data.</text>
</comment>
<keyword evidence="1" id="KW-0695">RNA-directed DNA polymerase</keyword>
<keyword evidence="1" id="KW-0808">Transferase</keyword>
<organism evidence="1 2">
    <name type="scientific">Gossypium australe</name>
    <dbReference type="NCBI Taxonomy" id="47621"/>
    <lineage>
        <taxon>Eukaryota</taxon>
        <taxon>Viridiplantae</taxon>
        <taxon>Streptophyta</taxon>
        <taxon>Embryophyta</taxon>
        <taxon>Tracheophyta</taxon>
        <taxon>Spermatophyta</taxon>
        <taxon>Magnoliopsida</taxon>
        <taxon>eudicotyledons</taxon>
        <taxon>Gunneridae</taxon>
        <taxon>Pentapetalae</taxon>
        <taxon>rosids</taxon>
        <taxon>malvids</taxon>
        <taxon>Malvales</taxon>
        <taxon>Malvaceae</taxon>
        <taxon>Malvoideae</taxon>
        <taxon>Gossypium</taxon>
    </lineage>
</organism>
<proteinExistence type="predicted"/>
<name>A0A5B6VI80_9ROSI</name>
<dbReference type="EMBL" id="SMMG02000006">
    <property type="protein sequence ID" value="KAA3468761.1"/>
    <property type="molecule type" value="Genomic_DNA"/>
</dbReference>
<dbReference type="OrthoDB" id="1000610at2759"/>
<keyword evidence="2" id="KW-1185">Reference proteome</keyword>